<evidence type="ECO:0000313" key="2">
    <source>
        <dbReference type="EMBL" id="QHD69405.1"/>
    </source>
</evidence>
<gene>
    <name evidence="2" type="ORF">GS397_21715</name>
</gene>
<protein>
    <recommendedName>
        <fullName evidence="4">DUF4139 domain-containing protein</fullName>
    </recommendedName>
</protein>
<dbReference type="PANTHER" id="PTHR38075:SF1">
    <property type="entry name" value="DUF4139 DOMAIN-CONTAINING PROTEIN"/>
    <property type="match status" value="1"/>
</dbReference>
<dbReference type="AlphaFoldDB" id="A0A6P1GLG7"/>
<dbReference type="EMBL" id="CP047218">
    <property type="protein sequence ID" value="QHD69405.1"/>
    <property type="molecule type" value="Genomic_DNA"/>
</dbReference>
<proteinExistence type="predicted"/>
<evidence type="ECO:0008006" key="4">
    <source>
        <dbReference type="Google" id="ProtNLM"/>
    </source>
</evidence>
<reference evidence="2 3" key="1">
    <citation type="submission" date="2019-12" db="EMBL/GenBank/DDBJ databases">
        <title>Functional and genomic insights into the Sphingobium yanoikuyae YC-JY1, a bacterium efficiently degrading bisphenol A.</title>
        <authorList>
            <person name="Jia Y."/>
            <person name="Li X."/>
            <person name="Wang J."/>
            <person name="Eltoukhy A."/>
            <person name="Lamraoui I."/>
            <person name="Yan Y."/>
        </authorList>
    </citation>
    <scope>NUCLEOTIDE SEQUENCE [LARGE SCALE GENOMIC DNA]</scope>
    <source>
        <strain evidence="2 3">YC-JY1</strain>
    </source>
</reference>
<sequence length="517" mass="56083">MLLRVLVLLMLCLGIAPAPARAGTVVSAKADSVSVTVYRQPGRAKGAIDPKWPGGYALINETRIIDLPKGDSVVRFEGVAEGLMPETAILSGMPQGVREKNRDARLLSPAGLVDAYLKRSVTLRRTDRKTGKVSEQDAIISAGPMGGVIVQTAQGYEALGCSGLPERMLYPRVPTDLSPRPTLSVIATSARPTRVTLQLTYLAEGFDWAANYVADMQDDGRHLDLMAWLTVANGGVTGFADARLSVIAGQPNKQGRKVQPRPTSGPLSLRCWPMDITSTHPQWALFPIAMPPAEAMMDSTQEIVVTSMRAPAPMMAALPPPPPPPPPPPEDVGDLKLYRVPMTVDVAARGQKQVALLRQPDVLVERLYAATLDYRDGNGGSRPMTLRLRLQNRKADGLGLAMPSGRVALFETIDGQRLLAGETDIGDKAEGERVDYDIAQSADVRIMAVIGGQSSRARRWTLTLTNARPFDATAEILIPHDIAPRPTQMERRGNSWVWRAIIPANGQVSYSYDQKLR</sequence>
<evidence type="ECO:0000313" key="3">
    <source>
        <dbReference type="Proteomes" id="UP000464086"/>
    </source>
</evidence>
<dbReference type="RefSeq" id="WP_159367635.1">
    <property type="nucleotide sequence ID" value="NZ_CP047218.1"/>
</dbReference>
<name>A0A6P1GLG7_SPHYA</name>
<keyword evidence="1" id="KW-0732">Signal</keyword>
<accession>A0A6P1GLG7</accession>
<dbReference type="Proteomes" id="UP000464086">
    <property type="component" value="Chromosome"/>
</dbReference>
<dbReference type="SUPFAM" id="SSF101447">
    <property type="entry name" value="Formin homology 2 domain (FH2 domain)"/>
    <property type="match status" value="1"/>
</dbReference>
<feature type="chain" id="PRO_5027037375" description="DUF4139 domain-containing protein" evidence="1">
    <location>
        <begin position="23"/>
        <end position="517"/>
    </location>
</feature>
<organism evidence="2 3">
    <name type="scientific">Sphingobium yanoikuyae</name>
    <name type="common">Sphingomonas yanoikuyae</name>
    <dbReference type="NCBI Taxonomy" id="13690"/>
    <lineage>
        <taxon>Bacteria</taxon>
        <taxon>Pseudomonadati</taxon>
        <taxon>Pseudomonadota</taxon>
        <taxon>Alphaproteobacteria</taxon>
        <taxon>Sphingomonadales</taxon>
        <taxon>Sphingomonadaceae</taxon>
        <taxon>Sphingobium</taxon>
    </lineage>
</organism>
<evidence type="ECO:0000256" key="1">
    <source>
        <dbReference type="SAM" id="SignalP"/>
    </source>
</evidence>
<feature type="signal peptide" evidence="1">
    <location>
        <begin position="1"/>
        <end position="22"/>
    </location>
</feature>
<dbReference type="PANTHER" id="PTHR38075">
    <property type="entry name" value="DUF4139 DOMAIN-CONTAINING PROTEIN"/>
    <property type="match status" value="1"/>
</dbReference>